<evidence type="ECO:0000313" key="2">
    <source>
        <dbReference type="Proteomes" id="UP000030428"/>
    </source>
</evidence>
<evidence type="ECO:0000313" key="1">
    <source>
        <dbReference type="EMBL" id="TGO02896.1"/>
    </source>
</evidence>
<comment type="caution">
    <text evidence="1">The sequence shown here is derived from an EMBL/GenBank/DDBJ whole genome shotgun (WGS) entry which is preliminary data.</text>
</comment>
<dbReference type="AlphaFoldDB" id="A0A4E0RHS2"/>
<accession>A0A4E0RHS2</accession>
<organism evidence="1 2">
    <name type="scientific">Candidatus Thiomargarita nelsonii</name>
    <dbReference type="NCBI Taxonomy" id="1003181"/>
    <lineage>
        <taxon>Bacteria</taxon>
        <taxon>Pseudomonadati</taxon>
        <taxon>Pseudomonadota</taxon>
        <taxon>Gammaproteobacteria</taxon>
        <taxon>Thiotrichales</taxon>
        <taxon>Thiotrichaceae</taxon>
        <taxon>Thiomargarita</taxon>
    </lineage>
</organism>
<name>A0A4E0RHS2_9GAMM</name>
<keyword evidence="2" id="KW-1185">Reference proteome</keyword>
<dbReference type="EMBL" id="JSZA02000064">
    <property type="protein sequence ID" value="TGO02896.1"/>
    <property type="molecule type" value="Genomic_DNA"/>
</dbReference>
<reference evidence="1 2" key="1">
    <citation type="journal article" date="2016" name="Front. Microbiol.">
        <title>Single-Cell (Meta-)Genomics of a Dimorphic Candidatus Thiomargarita nelsonii Reveals Genomic Plasticity.</title>
        <authorList>
            <person name="Flood B.E."/>
            <person name="Fliss P."/>
            <person name="Jones D.S."/>
            <person name="Dick G.J."/>
            <person name="Jain S."/>
            <person name="Kaster A.K."/>
            <person name="Winkel M."/>
            <person name="Mussmann M."/>
            <person name="Bailey J."/>
        </authorList>
    </citation>
    <scope>NUCLEOTIDE SEQUENCE [LARGE SCALE GENOMIC DNA]</scope>
    <source>
        <strain evidence="1">Hydrate Ridge</strain>
    </source>
</reference>
<feature type="non-terminal residue" evidence="1">
    <location>
        <position position="1"/>
    </location>
</feature>
<dbReference type="Proteomes" id="UP000030428">
    <property type="component" value="Unassembled WGS sequence"/>
</dbReference>
<sequence length="84" mass="9560">HRLVTYDLSIYIDKRCVGRTLRLLSETHHFQEVGGLGVPPLRLATALPTLQEPILRSLNGIDRSVGYINFTLTQIIPLMVTYRK</sequence>
<proteinExistence type="predicted"/>
<protein>
    <submittedName>
        <fullName evidence="1">Uncharacterized protein</fullName>
    </submittedName>
</protein>
<gene>
    <name evidence="1" type="ORF">PN36_16855</name>
</gene>